<dbReference type="PANTHER" id="PTHR10566">
    <property type="entry name" value="CHAPERONE-ACTIVITY OF BC1 COMPLEX CABC1 -RELATED"/>
    <property type="match status" value="1"/>
</dbReference>
<keyword evidence="2" id="KW-1133">Transmembrane helix</keyword>
<keyword evidence="4" id="KW-0808">Transferase</keyword>
<keyword evidence="5" id="KW-1185">Reference proteome</keyword>
<evidence type="ECO:0000313" key="4">
    <source>
        <dbReference type="EMBL" id="WJW68905.1"/>
    </source>
</evidence>
<dbReference type="Pfam" id="PF03109">
    <property type="entry name" value="ABC1"/>
    <property type="match status" value="1"/>
</dbReference>
<evidence type="ECO:0000313" key="5">
    <source>
        <dbReference type="Proteomes" id="UP001431572"/>
    </source>
</evidence>
<evidence type="ECO:0000256" key="1">
    <source>
        <dbReference type="ARBA" id="ARBA00009670"/>
    </source>
</evidence>
<dbReference type="SUPFAM" id="SSF56112">
    <property type="entry name" value="Protein kinase-like (PK-like)"/>
    <property type="match status" value="1"/>
</dbReference>
<gene>
    <name evidence="4" type="ORF">OZ401_004527</name>
</gene>
<feature type="transmembrane region" description="Helical" evidence="2">
    <location>
        <begin position="528"/>
        <end position="552"/>
    </location>
</feature>
<feature type="domain" description="ABC1 atypical kinase-like" evidence="3">
    <location>
        <begin position="95"/>
        <end position="339"/>
    </location>
</feature>
<keyword evidence="2" id="KW-0472">Membrane</keyword>
<keyword evidence="2" id="KW-0812">Transmembrane</keyword>
<comment type="similarity">
    <text evidence="1">Belongs to the protein kinase superfamily. ADCK protein kinase family.</text>
</comment>
<dbReference type="InterPro" id="IPR004147">
    <property type="entry name" value="ABC1_dom"/>
</dbReference>
<dbReference type="PANTHER" id="PTHR10566:SF113">
    <property type="entry name" value="PROTEIN ACTIVITY OF BC1 COMPLEX KINASE 7, CHLOROPLASTIC"/>
    <property type="match status" value="1"/>
</dbReference>
<sequence length="557" mass="63214">MKFLGQHQKKARLGRYYQIAEVLVRHGLGFMLSILGMDRMAPFGKELFNRGKATSRPEHIRLAFEELGPTFIKLGQLLSTRSDLLPPEYVEELAKLQDQAPPVPFKFIEKAIETELGRPLSEIFASFDATPLAAASIGQAHAAVLHDGTEVVVKVRRPGVVPRVSEDLEILQNLAVRAQHYWKQAENYDLVGLSQEFAQTIRAEMDYLREGKNAERLAKNFTDSESIRIPQVYWDYTTISVLTLERIRGVKINDIEAIDKAGINRHKLAVNATNAIMKMFYEDGFFHADLHPGNFFIQENGQIGLIDFGMVGTLDDRTRELMVQFVISIASHDIDRLVDVFISLGVTRSRVDRTMLRRDLDHLIAPYYNLALGEIALDLMLEEALVIIRRHNLQLPSNLMLLFKTFMMAEGMGRTLSPNFHLIKIVMPYSKRLMVQQYSPNTWIKKYNRTVLDTAQLGAELPGQMRRILAELERGTIEFSVKHAELEKGLQRLERLTNRVVISIITAAFIIALAVLITVYRPQGLDQFAGIFIVGGFLFASAMGLYLAWTILRTNRS</sequence>
<evidence type="ECO:0000256" key="2">
    <source>
        <dbReference type="SAM" id="Phobius"/>
    </source>
</evidence>
<feature type="transmembrane region" description="Helical" evidence="2">
    <location>
        <begin position="500"/>
        <end position="522"/>
    </location>
</feature>
<dbReference type="Proteomes" id="UP001431572">
    <property type="component" value="Chromosome 2"/>
</dbReference>
<accession>A0ABY9B720</accession>
<dbReference type="InterPro" id="IPR050154">
    <property type="entry name" value="UbiB_kinase"/>
</dbReference>
<protein>
    <submittedName>
        <fullName evidence="4">AarF/ABC1/UbiB kinase family protein</fullName>
    </submittedName>
</protein>
<dbReference type="GO" id="GO:0016301">
    <property type="term" value="F:kinase activity"/>
    <property type="evidence" value="ECO:0007669"/>
    <property type="project" value="UniProtKB-KW"/>
</dbReference>
<reference evidence="4" key="1">
    <citation type="journal article" date="2024" name="Nature">
        <title>Anoxygenic phototroph of the Chloroflexota uses a type I reaction centre.</title>
        <authorList>
            <person name="Tsuji J.M."/>
            <person name="Shaw N.A."/>
            <person name="Nagashima S."/>
            <person name="Venkiteswaran J.J."/>
            <person name="Schiff S.L."/>
            <person name="Watanabe T."/>
            <person name="Fukui M."/>
            <person name="Hanada S."/>
            <person name="Tank M."/>
            <person name="Neufeld J.D."/>
        </authorList>
    </citation>
    <scope>NUCLEOTIDE SEQUENCE</scope>
    <source>
        <strain evidence="4">L227-S17</strain>
    </source>
</reference>
<proteinExistence type="inferred from homology"/>
<dbReference type="InterPro" id="IPR011009">
    <property type="entry name" value="Kinase-like_dom_sf"/>
</dbReference>
<dbReference type="RefSeq" id="WP_341470810.1">
    <property type="nucleotide sequence ID" value="NZ_CP128400.1"/>
</dbReference>
<dbReference type="Gene3D" id="1.10.510.10">
    <property type="entry name" value="Transferase(Phosphotransferase) domain 1"/>
    <property type="match status" value="1"/>
</dbReference>
<name>A0ABY9B720_9CHLR</name>
<organism evidence="4 5">
    <name type="scientific">Candidatus Chlorohelix allophototropha</name>
    <dbReference type="NCBI Taxonomy" id="3003348"/>
    <lineage>
        <taxon>Bacteria</taxon>
        <taxon>Bacillati</taxon>
        <taxon>Chloroflexota</taxon>
        <taxon>Chloroflexia</taxon>
        <taxon>Candidatus Chloroheliales</taxon>
        <taxon>Candidatus Chloroheliaceae</taxon>
        <taxon>Candidatus Chlorohelix</taxon>
    </lineage>
</organism>
<keyword evidence="4" id="KW-0418">Kinase</keyword>
<dbReference type="CDD" id="cd05121">
    <property type="entry name" value="ABC1_ADCK3-like"/>
    <property type="match status" value="1"/>
</dbReference>
<evidence type="ECO:0000259" key="3">
    <source>
        <dbReference type="Pfam" id="PF03109"/>
    </source>
</evidence>
<dbReference type="EMBL" id="CP128400">
    <property type="protein sequence ID" value="WJW68905.1"/>
    <property type="molecule type" value="Genomic_DNA"/>
</dbReference>